<evidence type="ECO:0000313" key="1">
    <source>
        <dbReference type="EMBL" id="MEQ2246042.1"/>
    </source>
</evidence>
<name>A0ABV0UN78_9TELE</name>
<dbReference type="EMBL" id="JAHRIQ010075596">
    <property type="protein sequence ID" value="MEQ2246042.1"/>
    <property type="molecule type" value="Genomic_DNA"/>
</dbReference>
<sequence length="113" mass="12415">MLLRSSIWLTHQTAALLQPFTYLPVHPYTPADTTIWEIINGDISSLIIKHYHLSTSGSGNLSTFPGPSTGLLTNRHSPLPHHSTTGIATSFSPKNNHLPFFLPFLSAQSEPEP</sequence>
<dbReference type="Proteomes" id="UP001482620">
    <property type="component" value="Unassembled WGS sequence"/>
</dbReference>
<accession>A0ABV0UN78</accession>
<comment type="caution">
    <text evidence="1">The sequence shown here is derived from an EMBL/GenBank/DDBJ whole genome shotgun (WGS) entry which is preliminary data.</text>
</comment>
<keyword evidence="2" id="KW-1185">Reference proteome</keyword>
<organism evidence="1 2">
    <name type="scientific">Ilyodon furcidens</name>
    <name type="common">goldbreast splitfin</name>
    <dbReference type="NCBI Taxonomy" id="33524"/>
    <lineage>
        <taxon>Eukaryota</taxon>
        <taxon>Metazoa</taxon>
        <taxon>Chordata</taxon>
        <taxon>Craniata</taxon>
        <taxon>Vertebrata</taxon>
        <taxon>Euteleostomi</taxon>
        <taxon>Actinopterygii</taxon>
        <taxon>Neopterygii</taxon>
        <taxon>Teleostei</taxon>
        <taxon>Neoteleostei</taxon>
        <taxon>Acanthomorphata</taxon>
        <taxon>Ovalentaria</taxon>
        <taxon>Atherinomorphae</taxon>
        <taxon>Cyprinodontiformes</taxon>
        <taxon>Goodeidae</taxon>
        <taxon>Ilyodon</taxon>
    </lineage>
</organism>
<reference evidence="1 2" key="1">
    <citation type="submission" date="2021-06" db="EMBL/GenBank/DDBJ databases">
        <authorList>
            <person name="Palmer J.M."/>
        </authorList>
    </citation>
    <scope>NUCLEOTIDE SEQUENCE [LARGE SCALE GENOMIC DNA]</scope>
    <source>
        <strain evidence="2">if_2019</strain>
        <tissue evidence="1">Muscle</tissue>
    </source>
</reference>
<proteinExistence type="predicted"/>
<protein>
    <submittedName>
        <fullName evidence="1">Uncharacterized protein</fullName>
    </submittedName>
</protein>
<gene>
    <name evidence="1" type="ORF">ILYODFUR_034209</name>
</gene>
<evidence type="ECO:0000313" key="2">
    <source>
        <dbReference type="Proteomes" id="UP001482620"/>
    </source>
</evidence>